<feature type="compositionally biased region" description="Basic and acidic residues" evidence="1">
    <location>
        <begin position="241"/>
        <end position="251"/>
    </location>
</feature>
<name>A0A3A6PXP9_9EURY</name>
<keyword evidence="4" id="KW-1185">Reference proteome</keyword>
<dbReference type="InterPro" id="IPR011989">
    <property type="entry name" value="ARM-like"/>
</dbReference>
<dbReference type="EMBL" id="QKNY01000005">
    <property type="protein sequence ID" value="RJX44122.1"/>
    <property type="molecule type" value="Genomic_DNA"/>
</dbReference>
<feature type="compositionally biased region" description="Low complexity" evidence="1">
    <location>
        <begin position="212"/>
        <end position="221"/>
    </location>
</feature>
<feature type="compositionally biased region" description="Polar residues" evidence="1">
    <location>
        <begin position="252"/>
        <end position="264"/>
    </location>
</feature>
<gene>
    <name evidence="3" type="ORF">DM826_03340</name>
</gene>
<feature type="transmembrane region" description="Helical" evidence="2">
    <location>
        <begin position="114"/>
        <end position="135"/>
    </location>
</feature>
<sequence>MIFTLKILRKLLGVVFKMVKLPIKLVSLLSGSQVASVGSTVGESMEEASTETTNSEPAEETTPVGSPNKTPQEAQKYLTWLQYGMFGWGALQAILFVIIITSLGMISLQGQSGILPLVGVIGGIGVLLPIAIGVGLRRESKIAWYAAIGYVVLNALSIFASPPSAIVQLPLAIGFGYLALNSKPAVESTINEPANDEKTTKSDAGEADKPESGSQQASSSDVSKKTAEQEEDSEQSSGESAQKDEMSHKESAATSGEGSSNKQAKLQLEEYESRLSDKDATERQEVCRELATAIDAEEVPTDAAVDQLTAILENDDDTAVRKAACEALGAADTPTATDVLETYRLDSDREISQTASQVLRNKAD</sequence>
<evidence type="ECO:0000256" key="2">
    <source>
        <dbReference type="SAM" id="Phobius"/>
    </source>
</evidence>
<feature type="compositionally biased region" description="Basic and acidic residues" evidence="1">
    <location>
        <begin position="267"/>
        <end position="283"/>
    </location>
</feature>
<dbReference type="AlphaFoldDB" id="A0A3A6PXP9"/>
<keyword evidence="2" id="KW-0812">Transmembrane</keyword>
<feature type="transmembrane region" description="Helical" evidence="2">
    <location>
        <begin position="85"/>
        <end position="108"/>
    </location>
</feature>
<dbReference type="Pfam" id="PF13646">
    <property type="entry name" value="HEAT_2"/>
    <property type="match status" value="1"/>
</dbReference>
<dbReference type="InterPro" id="IPR016024">
    <property type="entry name" value="ARM-type_fold"/>
</dbReference>
<reference evidence="3 4" key="1">
    <citation type="submission" date="2018-06" db="EMBL/GenBank/DDBJ databases">
        <title>Halonotius sp. F13-13 a new haloarchaeeon isolated from a solar saltern from Isla Cristina, Huelva, Spain.</title>
        <authorList>
            <person name="Duran-Viseras A."/>
            <person name="Sanchez-Porro C."/>
            <person name="Ventosa A."/>
        </authorList>
    </citation>
    <scope>NUCLEOTIDE SEQUENCE [LARGE SCALE GENOMIC DNA]</scope>
    <source>
        <strain evidence="3 4">F13-13</strain>
    </source>
</reference>
<feature type="region of interest" description="Disordered" evidence="1">
    <location>
        <begin position="42"/>
        <end position="70"/>
    </location>
</feature>
<proteinExistence type="predicted"/>
<protein>
    <recommendedName>
        <fullName evidence="5">HEAT repeat-containing protein</fullName>
    </recommendedName>
</protein>
<comment type="caution">
    <text evidence="3">The sequence shown here is derived from an EMBL/GenBank/DDBJ whole genome shotgun (WGS) entry which is preliminary data.</text>
</comment>
<feature type="transmembrane region" description="Helical" evidence="2">
    <location>
        <begin position="142"/>
        <end position="160"/>
    </location>
</feature>
<organism evidence="3 4">
    <name type="scientific">Halonotius aquaticus</name>
    <dbReference type="NCBI Taxonomy" id="2216978"/>
    <lineage>
        <taxon>Archaea</taxon>
        <taxon>Methanobacteriati</taxon>
        <taxon>Methanobacteriota</taxon>
        <taxon>Stenosarchaea group</taxon>
        <taxon>Halobacteria</taxon>
        <taxon>Halobacteriales</taxon>
        <taxon>Haloferacaceae</taxon>
        <taxon>Halonotius</taxon>
    </lineage>
</organism>
<evidence type="ECO:0000256" key="1">
    <source>
        <dbReference type="SAM" id="MobiDB-lite"/>
    </source>
</evidence>
<dbReference type="RefSeq" id="WP_120101459.1">
    <property type="nucleotide sequence ID" value="NZ_QKNY01000005.1"/>
</dbReference>
<dbReference type="Gene3D" id="1.25.10.10">
    <property type="entry name" value="Leucine-rich Repeat Variant"/>
    <property type="match status" value="1"/>
</dbReference>
<evidence type="ECO:0000313" key="3">
    <source>
        <dbReference type="EMBL" id="RJX44122.1"/>
    </source>
</evidence>
<feature type="compositionally biased region" description="Basic and acidic residues" evidence="1">
    <location>
        <begin position="195"/>
        <end position="211"/>
    </location>
</feature>
<keyword evidence="2" id="KW-1133">Transmembrane helix</keyword>
<evidence type="ECO:0000313" key="4">
    <source>
        <dbReference type="Proteomes" id="UP000276588"/>
    </source>
</evidence>
<evidence type="ECO:0008006" key="5">
    <source>
        <dbReference type="Google" id="ProtNLM"/>
    </source>
</evidence>
<feature type="region of interest" description="Disordered" evidence="1">
    <location>
        <begin position="189"/>
        <end position="283"/>
    </location>
</feature>
<accession>A0A3A6PXP9</accession>
<dbReference type="Proteomes" id="UP000276588">
    <property type="component" value="Unassembled WGS sequence"/>
</dbReference>
<dbReference type="SUPFAM" id="SSF48371">
    <property type="entry name" value="ARM repeat"/>
    <property type="match status" value="1"/>
</dbReference>
<keyword evidence="2" id="KW-0472">Membrane</keyword>